<proteinExistence type="predicted"/>
<keyword evidence="2" id="KW-1185">Reference proteome</keyword>
<dbReference type="Proteomes" id="UP000217103">
    <property type="component" value="Unassembled WGS sequence"/>
</dbReference>
<protein>
    <submittedName>
        <fullName evidence="1">Uncharacterized protein</fullName>
    </submittedName>
</protein>
<sequence length="90" mass="10396">MADPAIHELRERASKLRAFAEHVQELPDRVHTEAARMDWSGPLTDRVRSEIGTWKTRCGDVADRIREEADRLDEEANRLTQRAASENMPR</sequence>
<name>A0A1H1CKC5_9ACTN</name>
<dbReference type="RefSeq" id="WP_093258387.1">
    <property type="nucleotide sequence ID" value="NZ_FNKK01000002.1"/>
</dbReference>
<evidence type="ECO:0000313" key="1">
    <source>
        <dbReference type="EMBL" id="SDQ64600.1"/>
    </source>
</evidence>
<dbReference type="STRING" id="35622.SAMN04489764_1519"/>
<dbReference type="OrthoDB" id="3541418at2"/>
<gene>
    <name evidence="1" type="ORF">SAMN04489764_1519</name>
</gene>
<reference evidence="1 2" key="1">
    <citation type="submission" date="2016-10" db="EMBL/GenBank/DDBJ databases">
        <authorList>
            <person name="de Groot N.N."/>
        </authorList>
    </citation>
    <scope>NUCLEOTIDE SEQUENCE [LARGE SCALE GENOMIC DNA]</scope>
    <source>
        <strain evidence="1 2">DSM 43794</strain>
    </source>
</reference>
<dbReference type="EMBL" id="FNKK01000002">
    <property type="protein sequence ID" value="SDQ64600.1"/>
    <property type="molecule type" value="Genomic_DNA"/>
</dbReference>
<evidence type="ECO:0000313" key="2">
    <source>
        <dbReference type="Proteomes" id="UP000217103"/>
    </source>
</evidence>
<accession>A0A1H1CKC5</accession>
<organism evidence="1 2">
    <name type="scientific">Thermostaphylospora chromogena</name>
    <dbReference type="NCBI Taxonomy" id="35622"/>
    <lineage>
        <taxon>Bacteria</taxon>
        <taxon>Bacillati</taxon>
        <taxon>Actinomycetota</taxon>
        <taxon>Actinomycetes</taxon>
        <taxon>Streptosporangiales</taxon>
        <taxon>Thermomonosporaceae</taxon>
        <taxon>Thermostaphylospora</taxon>
    </lineage>
</organism>
<dbReference type="AlphaFoldDB" id="A0A1H1CKC5"/>